<dbReference type="STRING" id="1497020.DO97_21565"/>
<accession>A0A098TFP6</accession>
<dbReference type="EMBL" id="JJML01000088">
    <property type="protein sequence ID" value="KGF71380.1"/>
    <property type="molecule type" value="Genomic_DNA"/>
</dbReference>
<dbReference type="Proteomes" id="UP000030170">
    <property type="component" value="Unassembled WGS sequence"/>
</dbReference>
<organism evidence="1 2">
    <name type="scientific">Neosynechococcus sphagnicola sy1</name>
    <dbReference type="NCBI Taxonomy" id="1497020"/>
    <lineage>
        <taxon>Bacteria</taxon>
        <taxon>Bacillati</taxon>
        <taxon>Cyanobacteriota</taxon>
        <taxon>Cyanophyceae</taxon>
        <taxon>Neosynechococcales</taxon>
        <taxon>Neosynechococcaceae</taxon>
        <taxon>Neosynechococcus</taxon>
    </lineage>
</organism>
<name>A0A098TFP6_9CYAN</name>
<reference evidence="1 2" key="1">
    <citation type="journal article" date="2014" name="Mol. Ecol.">
        <title>Evolution of Synechococcus.</title>
        <authorList>
            <person name="Dvorak P."/>
            <person name="Casamatta D."/>
            <person name="Hasler P."/>
            <person name="Poulickova A."/>
            <person name="Ondrej V."/>
            <person name="Sanges R."/>
        </authorList>
    </citation>
    <scope>NUCLEOTIDE SEQUENCE [LARGE SCALE GENOMIC DNA]</scope>
    <source>
        <strain evidence="1 2">CAUP A 1101</strain>
    </source>
</reference>
<evidence type="ECO:0000313" key="1">
    <source>
        <dbReference type="EMBL" id="KGF71380.1"/>
    </source>
</evidence>
<protein>
    <submittedName>
        <fullName evidence="1">Uncharacterized protein</fullName>
    </submittedName>
</protein>
<proteinExistence type="predicted"/>
<sequence>MQAEALEDLIRQHGEAARSYEHDAVQIGETYMIQNFGFDVSMQTALDELLEHRRLENYGLVDVRVFAIPEGFTLFPGKEITEAEEEEYAAIDDLVQLCQELYPDDYPYYSLPEWWTEADVRKASQIMDALDFAIHMQRAFRLKEEEEETLKTWLGAIQSQIGDEITRYDLEDNNNENCAFYPIIFVGDRCLILVAWRVAL</sequence>
<gene>
    <name evidence="1" type="ORF">DO97_21565</name>
</gene>
<keyword evidence="2" id="KW-1185">Reference proteome</keyword>
<dbReference type="AlphaFoldDB" id="A0A098TFP6"/>
<comment type="caution">
    <text evidence="1">The sequence shown here is derived from an EMBL/GenBank/DDBJ whole genome shotgun (WGS) entry which is preliminary data.</text>
</comment>
<evidence type="ECO:0000313" key="2">
    <source>
        <dbReference type="Proteomes" id="UP000030170"/>
    </source>
</evidence>